<dbReference type="PANTHER" id="PTHR38567:SF1">
    <property type="entry name" value="DUF4291 DOMAIN-CONTAINING PROTEIN"/>
    <property type="match status" value="1"/>
</dbReference>
<evidence type="ECO:0000313" key="2">
    <source>
        <dbReference type="Proteomes" id="UP001072034"/>
    </source>
</evidence>
<dbReference type="Proteomes" id="UP001072034">
    <property type="component" value="Unassembled WGS sequence"/>
</dbReference>
<dbReference type="PANTHER" id="PTHR38567">
    <property type="entry name" value="DUF4291 DOMAIN-CONTAINING PROTEIN"/>
    <property type="match status" value="1"/>
</dbReference>
<evidence type="ECO:0000313" key="1">
    <source>
        <dbReference type="EMBL" id="MCZ0858461.1"/>
    </source>
</evidence>
<organism evidence="1 2">
    <name type="scientific">Actinomyces israelii</name>
    <dbReference type="NCBI Taxonomy" id="1659"/>
    <lineage>
        <taxon>Bacteria</taxon>
        <taxon>Bacillati</taxon>
        <taxon>Actinomycetota</taxon>
        <taxon>Actinomycetes</taxon>
        <taxon>Actinomycetales</taxon>
        <taxon>Actinomycetaceae</taxon>
        <taxon>Actinomyces</taxon>
    </lineage>
</organism>
<gene>
    <name evidence="1" type="ORF">OHJ16_10445</name>
</gene>
<dbReference type="EMBL" id="JAPTMY010000022">
    <property type="protein sequence ID" value="MCZ0858461.1"/>
    <property type="molecule type" value="Genomic_DNA"/>
</dbReference>
<sequence>MNQPDADRPDPPVPYRQVRAVWDARSITVYQAYGPAIAGPAVAAGRFVPPFSRSRMTWVKPSFLWMMYRSGWATKPGQERILAVTMSRSGFEEALGRSCLSHMDPAVHTSREQWAALKARSPVRVQWDPERSASLSPLPYRSLQVGIGPGAVDDYVDRWVLALRDITDDVARLRSLPALAAADLPRERPYPLPDALASRIGATATAPPAAAP</sequence>
<proteinExistence type="predicted"/>
<dbReference type="RefSeq" id="WP_052375151.1">
    <property type="nucleotide sequence ID" value="NZ_CP124548.1"/>
</dbReference>
<dbReference type="Pfam" id="PF14124">
    <property type="entry name" value="DUF4291"/>
    <property type="match status" value="1"/>
</dbReference>
<dbReference type="InterPro" id="IPR025633">
    <property type="entry name" value="DUF4291"/>
</dbReference>
<reference evidence="1" key="1">
    <citation type="submission" date="2022-10" db="EMBL/GenBank/DDBJ databases">
        <title>Genome sequence of Actinomyces israelii ATCC 10048.</title>
        <authorList>
            <person name="Watt R.M."/>
            <person name="Tong W.M."/>
        </authorList>
    </citation>
    <scope>NUCLEOTIDE SEQUENCE</scope>
    <source>
        <strain evidence="1">ATCC 10048</strain>
    </source>
</reference>
<keyword evidence="2" id="KW-1185">Reference proteome</keyword>
<name>A0ABT4I9P1_9ACTO</name>
<protein>
    <submittedName>
        <fullName evidence="1">DUF4291 domain-containing protein</fullName>
    </submittedName>
</protein>
<accession>A0ABT4I9P1</accession>
<comment type="caution">
    <text evidence="1">The sequence shown here is derived from an EMBL/GenBank/DDBJ whole genome shotgun (WGS) entry which is preliminary data.</text>
</comment>